<keyword evidence="1" id="KW-0560">Oxidoreductase</keyword>
<dbReference type="InterPro" id="IPR002347">
    <property type="entry name" value="SDR_fam"/>
</dbReference>
<name>A0ABS6D7W7_9FIRM</name>
<gene>
    <name evidence="2" type="ORF">HGO97_017170</name>
</gene>
<dbReference type="PANTHER" id="PTHR42760:SF115">
    <property type="entry name" value="3-OXOACYL-[ACYL-CARRIER-PROTEIN] REDUCTASE FABG"/>
    <property type="match status" value="1"/>
</dbReference>
<sequence length="268" mass="28868">MEKKICVITGGGSGMGLSTASLMGKTHYIIICGRTVNKLESAVERLQAEGVECEAFPCDVSDRASVKRLAEHAAALGEVQTVVHAAGMSPHMGTGEQIIQVNAMGTIYVNEEFAAVMGEGGCILDVSSMSAYLAPGLVMPKRAYKYALADQERFYRKMLGRVNLFPKKLRSSIAYVVSKNFDIWYAKKCAGVYGDKGIRVLSVSPGNFETPMGEAEKEEALGYLKYAAIKRLGNPDEIAWLLASCADERNSYLTGTDILCDGGLVAGR</sequence>
<protein>
    <submittedName>
        <fullName evidence="2">SDR family oxidoreductase</fullName>
    </submittedName>
</protein>
<dbReference type="RefSeq" id="WP_216244158.1">
    <property type="nucleotide sequence ID" value="NZ_JABACJ020000019.1"/>
</dbReference>
<dbReference type="Proteomes" id="UP000723714">
    <property type="component" value="Unassembled WGS sequence"/>
</dbReference>
<dbReference type="CDD" id="cd05233">
    <property type="entry name" value="SDR_c"/>
    <property type="match status" value="1"/>
</dbReference>
<organism evidence="2 3">
    <name type="scientific">Faecalicatena faecalis</name>
    <dbReference type="NCBI Taxonomy" id="2726362"/>
    <lineage>
        <taxon>Bacteria</taxon>
        <taxon>Bacillati</taxon>
        <taxon>Bacillota</taxon>
        <taxon>Clostridia</taxon>
        <taxon>Lachnospirales</taxon>
        <taxon>Lachnospiraceae</taxon>
        <taxon>Faecalicatena</taxon>
    </lineage>
</organism>
<keyword evidence="3" id="KW-1185">Reference proteome</keyword>
<dbReference type="PANTHER" id="PTHR42760">
    <property type="entry name" value="SHORT-CHAIN DEHYDROGENASES/REDUCTASES FAMILY MEMBER"/>
    <property type="match status" value="1"/>
</dbReference>
<evidence type="ECO:0000256" key="1">
    <source>
        <dbReference type="ARBA" id="ARBA00023002"/>
    </source>
</evidence>
<accession>A0ABS6D7W7</accession>
<evidence type="ECO:0000313" key="2">
    <source>
        <dbReference type="EMBL" id="MBU3877536.1"/>
    </source>
</evidence>
<dbReference type="Pfam" id="PF13561">
    <property type="entry name" value="adh_short_C2"/>
    <property type="match status" value="1"/>
</dbReference>
<dbReference type="EMBL" id="JABACJ020000019">
    <property type="protein sequence ID" value="MBU3877536.1"/>
    <property type="molecule type" value="Genomic_DNA"/>
</dbReference>
<proteinExistence type="predicted"/>
<reference evidence="2 3" key="1">
    <citation type="submission" date="2021-06" db="EMBL/GenBank/DDBJ databases">
        <title>Faecalicatena sp. nov. isolated from porcine feces.</title>
        <authorList>
            <person name="Oh B.S."/>
            <person name="Lee J.H."/>
        </authorList>
    </citation>
    <scope>NUCLEOTIDE SEQUENCE [LARGE SCALE GENOMIC DNA]</scope>
    <source>
        <strain evidence="2 3">AGMB00832</strain>
    </source>
</reference>
<dbReference type="Pfam" id="PF00106">
    <property type="entry name" value="adh_short"/>
    <property type="match status" value="1"/>
</dbReference>
<evidence type="ECO:0000313" key="3">
    <source>
        <dbReference type="Proteomes" id="UP000723714"/>
    </source>
</evidence>
<comment type="caution">
    <text evidence="2">The sequence shown here is derived from an EMBL/GenBank/DDBJ whole genome shotgun (WGS) entry which is preliminary data.</text>
</comment>